<dbReference type="Gene3D" id="4.10.240.10">
    <property type="entry name" value="Zn(2)-C6 fungal-type DNA-binding domain"/>
    <property type="match status" value="1"/>
</dbReference>
<dbReference type="OrthoDB" id="5419315at2759"/>
<feature type="compositionally biased region" description="Low complexity" evidence="3">
    <location>
        <begin position="95"/>
        <end position="117"/>
    </location>
</feature>
<dbReference type="Pfam" id="PF11951">
    <property type="entry name" value="Fungal_trans_2"/>
    <property type="match status" value="1"/>
</dbReference>
<name>A0A1Y2FAK2_9BASI</name>
<feature type="compositionally biased region" description="Pro residues" evidence="3">
    <location>
        <begin position="85"/>
        <end position="94"/>
    </location>
</feature>
<dbReference type="InterPro" id="IPR001138">
    <property type="entry name" value="Zn2Cys6_DnaBD"/>
</dbReference>
<dbReference type="InterPro" id="IPR021858">
    <property type="entry name" value="Fun_TF"/>
</dbReference>
<sequence length="630" mass="68969">MDQPPAPRVIRKKSRKFTRVRTACLTCKRRKKRCDQELDAEGCCQRCKIGGFTCVPNPLGGAASSSPSARPPPPPIQPPTSTATPYPPPQPPHTFPSTSEATFTTTTSQPPFPFGFGAPLPTITEAAQQPFAQAYTPIPPTSNEWTQLHPSPIPAYDPFADLSYSSTLLSLFNSLSPMQNSIFPPPQAMSSGSLPGSLAAPTSTVVSSNPSADLRAFVIRELAEGEELGDLEATRHVEEAITIYQDFDGEWLAGFNPWERPLVRDLIFKLIHSDASSRSACLAVAVNLRARFLPPDDFAKQTALKEQGKRWIQQAKQGLKDAPFDLKLLAGLDIMIHETEDKGAAAGYIVQDQLDSLVAAHPSLGPHPRPFLLGASGQTNFLLRGYACIDILRSFTLGDRRTFFDFSAPQPFPSFTLLDDVVVGSEAEFMLGVSPQLFLFAARMSSLAMDEEEGLVAPVELQARAEALETEIAGWQPADSAARANEDPLRALEAFKTREMWRHALLINLRQTLLHRGPLHPTIRRSLKHILSFGATLPPSPTHHASSPNPTSQASCFLGRALPWFIAATCAVAEQDREIVVQGHKPERAFYSCQNLPIAEKLWEITDASGNTISDWRRVLRENGLSVALM</sequence>
<comment type="caution">
    <text evidence="5">The sequence shown here is derived from an EMBL/GenBank/DDBJ whole genome shotgun (WGS) entry which is preliminary data.</text>
</comment>
<dbReference type="Proteomes" id="UP000193467">
    <property type="component" value="Unassembled WGS sequence"/>
</dbReference>
<protein>
    <submittedName>
        <fullName evidence="5">Fungal-specific transcription factor domain-domain-containing protein</fullName>
    </submittedName>
</protein>
<dbReference type="SUPFAM" id="SSF57701">
    <property type="entry name" value="Zn2/Cys6 DNA-binding domain"/>
    <property type="match status" value="1"/>
</dbReference>
<dbReference type="AlphaFoldDB" id="A0A1Y2FAK2"/>
<evidence type="ECO:0000256" key="2">
    <source>
        <dbReference type="ARBA" id="ARBA00023242"/>
    </source>
</evidence>
<dbReference type="InterPro" id="IPR036864">
    <property type="entry name" value="Zn2-C6_fun-type_DNA-bd_sf"/>
</dbReference>
<gene>
    <name evidence="5" type="ORF">BCR35DRAFT_304187</name>
</gene>
<evidence type="ECO:0000313" key="5">
    <source>
        <dbReference type="EMBL" id="ORY80657.1"/>
    </source>
</evidence>
<feature type="compositionally biased region" description="Pro residues" evidence="3">
    <location>
        <begin position="69"/>
        <end position="78"/>
    </location>
</feature>
<comment type="subcellular location">
    <subcellularLocation>
        <location evidence="1">Nucleus</location>
    </subcellularLocation>
</comment>
<keyword evidence="2" id="KW-0539">Nucleus</keyword>
<dbReference type="STRING" id="106004.A0A1Y2FAK2"/>
<evidence type="ECO:0000259" key="4">
    <source>
        <dbReference type="PROSITE" id="PS50048"/>
    </source>
</evidence>
<dbReference type="GO" id="GO:0005634">
    <property type="term" value="C:nucleus"/>
    <property type="evidence" value="ECO:0007669"/>
    <property type="project" value="UniProtKB-SubCell"/>
</dbReference>
<dbReference type="CDD" id="cd00067">
    <property type="entry name" value="GAL4"/>
    <property type="match status" value="1"/>
</dbReference>
<dbReference type="GO" id="GO:0000981">
    <property type="term" value="F:DNA-binding transcription factor activity, RNA polymerase II-specific"/>
    <property type="evidence" value="ECO:0007669"/>
    <property type="project" value="InterPro"/>
</dbReference>
<dbReference type="PANTHER" id="PTHR37534">
    <property type="entry name" value="TRANSCRIPTIONAL ACTIVATOR PROTEIN UGA3"/>
    <property type="match status" value="1"/>
</dbReference>
<keyword evidence="6" id="KW-1185">Reference proteome</keyword>
<dbReference type="PANTHER" id="PTHR37534:SF46">
    <property type="entry name" value="ZN(II)2CYS6 TRANSCRIPTION FACTOR (EUROFUNG)"/>
    <property type="match status" value="1"/>
</dbReference>
<dbReference type="PROSITE" id="PS00463">
    <property type="entry name" value="ZN2_CY6_FUNGAL_1"/>
    <property type="match status" value="1"/>
</dbReference>
<feature type="region of interest" description="Disordered" evidence="3">
    <location>
        <begin position="61"/>
        <end position="120"/>
    </location>
</feature>
<evidence type="ECO:0000313" key="6">
    <source>
        <dbReference type="Proteomes" id="UP000193467"/>
    </source>
</evidence>
<evidence type="ECO:0000256" key="1">
    <source>
        <dbReference type="ARBA" id="ARBA00004123"/>
    </source>
</evidence>
<proteinExistence type="predicted"/>
<dbReference type="Pfam" id="PF00172">
    <property type="entry name" value="Zn_clus"/>
    <property type="match status" value="1"/>
</dbReference>
<dbReference type="GO" id="GO:0008270">
    <property type="term" value="F:zinc ion binding"/>
    <property type="evidence" value="ECO:0007669"/>
    <property type="project" value="InterPro"/>
</dbReference>
<accession>A0A1Y2FAK2</accession>
<reference evidence="5 6" key="1">
    <citation type="submission" date="2016-07" db="EMBL/GenBank/DDBJ databases">
        <title>Pervasive Adenine N6-methylation of Active Genes in Fungi.</title>
        <authorList>
            <consortium name="DOE Joint Genome Institute"/>
            <person name="Mondo S.J."/>
            <person name="Dannebaum R.O."/>
            <person name="Kuo R.C."/>
            <person name="Labutti K."/>
            <person name="Haridas S."/>
            <person name="Kuo A."/>
            <person name="Salamov A."/>
            <person name="Ahrendt S.R."/>
            <person name="Lipzen A."/>
            <person name="Sullivan W."/>
            <person name="Andreopoulos W.B."/>
            <person name="Clum A."/>
            <person name="Lindquist E."/>
            <person name="Daum C."/>
            <person name="Ramamoorthy G.K."/>
            <person name="Gryganskyi A."/>
            <person name="Culley D."/>
            <person name="Magnuson J.K."/>
            <person name="James T.Y."/>
            <person name="O'Malley M.A."/>
            <person name="Stajich J.E."/>
            <person name="Spatafora J.W."/>
            <person name="Visel A."/>
            <person name="Grigoriev I.V."/>
        </authorList>
    </citation>
    <scope>NUCLEOTIDE SEQUENCE [LARGE SCALE GENOMIC DNA]</scope>
    <source>
        <strain evidence="5 6">62-1032</strain>
    </source>
</reference>
<dbReference type="SMART" id="SM00066">
    <property type="entry name" value="GAL4"/>
    <property type="match status" value="1"/>
</dbReference>
<dbReference type="EMBL" id="MCGR01000024">
    <property type="protein sequence ID" value="ORY80657.1"/>
    <property type="molecule type" value="Genomic_DNA"/>
</dbReference>
<feature type="domain" description="Zn(2)-C6 fungal-type" evidence="4">
    <location>
        <begin position="23"/>
        <end position="55"/>
    </location>
</feature>
<dbReference type="InParanoid" id="A0A1Y2FAK2"/>
<organism evidence="5 6">
    <name type="scientific">Leucosporidium creatinivorum</name>
    <dbReference type="NCBI Taxonomy" id="106004"/>
    <lineage>
        <taxon>Eukaryota</taxon>
        <taxon>Fungi</taxon>
        <taxon>Dikarya</taxon>
        <taxon>Basidiomycota</taxon>
        <taxon>Pucciniomycotina</taxon>
        <taxon>Microbotryomycetes</taxon>
        <taxon>Leucosporidiales</taxon>
        <taxon>Leucosporidium</taxon>
    </lineage>
</organism>
<dbReference type="PROSITE" id="PS50048">
    <property type="entry name" value="ZN2_CY6_FUNGAL_2"/>
    <property type="match status" value="1"/>
</dbReference>
<evidence type="ECO:0000256" key="3">
    <source>
        <dbReference type="SAM" id="MobiDB-lite"/>
    </source>
</evidence>